<dbReference type="PANTHER" id="PTHR11814">
    <property type="entry name" value="SULFATE TRANSPORTER"/>
    <property type="match status" value="1"/>
</dbReference>
<dbReference type="KEGG" id="pani:DCO16_07810"/>
<feature type="transmembrane region" description="Helical" evidence="5">
    <location>
        <begin position="331"/>
        <end position="348"/>
    </location>
</feature>
<dbReference type="Pfam" id="PF00916">
    <property type="entry name" value="Sulfate_transp"/>
    <property type="match status" value="1"/>
</dbReference>
<evidence type="ECO:0000256" key="2">
    <source>
        <dbReference type="ARBA" id="ARBA00022692"/>
    </source>
</evidence>
<dbReference type="Proteomes" id="UP000500806">
    <property type="component" value="Chromosome"/>
</dbReference>
<feature type="transmembrane region" description="Helical" evidence="5">
    <location>
        <begin position="76"/>
        <end position="94"/>
    </location>
</feature>
<keyword evidence="3 5" id="KW-1133">Transmembrane helix</keyword>
<feature type="transmembrane region" description="Helical" evidence="5">
    <location>
        <begin position="295"/>
        <end position="311"/>
    </location>
</feature>
<dbReference type="EMBL" id="CP028941">
    <property type="protein sequence ID" value="QKM62968.1"/>
    <property type="molecule type" value="Genomic_DNA"/>
</dbReference>
<evidence type="ECO:0000256" key="3">
    <source>
        <dbReference type="ARBA" id="ARBA00022989"/>
    </source>
</evidence>
<feature type="transmembrane region" description="Helical" evidence="5">
    <location>
        <begin position="355"/>
        <end position="372"/>
    </location>
</feature>
<dbReference type="GO" id="GO:0016020">
    <property type="term" value="C:membrane"/>
    <property type="evidence" value="ECO:0007669"/>
    <property type="project" value="UniProtKB-SubCell"/>
</dbReference>
<evidence type="ECO:0000256" key="1">
    <source>
        <dbReference type="ARBA" id="ARBA00004141"/>
    </source>
</evidence>
<keyword evidence="8" id="KW-1185">Reference proteome</keyword>
<evidence type="ECO:0000259" key="6">
    <source>
        <dbReference type="Pfam" id="PF00916"/>
    </source>
</evidence>
<proteinExistence type="predicted"/>
<feature type="transmembrane region" description="Helical" evidence="5">
    <location>
        <begin position="206"/>
        <end position="227"/>
    </location>
</feature>
<feature type="transmembrane region" description="Helical" evidence="5">
    <location>
        <begin position="100"/>
        <end position="121"/>
    </location>
</feature>
<keyword evidence="4 5" id="KW-0472">Membrane</keyword>
<feature type="transmembrane region" description="Helical" evidence="5">
    <location>
        <begin position="259"/>
        <end position="283"/>
    </location>
</feature>
<evidence type="ECO:0000256" key="5">
    <source>
        <dbReference type="SAM" id="Phobius"/>
    </source>
</evidence>
<evidence type="ECO:0000313" key="7">
    <source>
        <dbReference type="EMBL" id="QKM62968.1"/>
    </source>
</evidence>
<reference evidence="7 8" key="1">
    <citation type="submission" date="2018-04" db="EMBL/GenBank/DDBJ databases">
        <title>Polynucleobacter sp. LimPoW16 genome.</title>
        <authorList>
            <person name="Hahn M.W."/>
        </authorList>
    </citation>
    <scope>NUCLEOTIDE SEQUENCE [LARGE SCALE GENOMIC DNA]</scope>
    <source>
        <strain evidence="7 8">LimPoW16</strain>
    </source>
</reference>
<feature type="transmembrane region" description="Helical" evidence="5">
    <location>
        <begin position="133"/>
        <end position="159"/>
    </location>
</feature>
<name>A0A6M9PU35_9BURK</name>
<gene>
    <name evidence="7" type="ORF">DCO16_07810</name>
</gene>
<sequence length="425" mass="45706">MKNWRLPFFRWLPEYRTPGTIRADVLAGLTGAIVVMPQGIAFALLAGMPPQYGLYAAMVPCLIAALFGSSRLMVTGPANAISLTTMALIGPLAQAESSQYVTYVLTLSFLVGALQLILGLSKAGKWVEKVPHSVIVGFTVGAAILIINSQLGTLLGVAIPRGQNVFETMFAVGIGLQNHQWQISAPALVLFTLLAIWMWGPLNRFIPAMLAAVVLGSIAAALIEIYLPTLGAFKRVQDIPGAFPPFSIPDLSPETLQKLFSAALIMTLLASTEAMAIARAISLKTKDQFNANQEFIGQGLANVFGSFFSAYPASGSFNRTGVNLASGAKTPLSAICAVLFLLILLIFLAPLAKHIPYVVIATLLLVVAWKLIDLKQIRHEFSLGYRAWVPMLVTGILTITIPLEWAILTGIFSSILIERTTKKKS</sequence>
<feature type="transmembrane region" description="Helical" evidence="5">
    <location>
        <begin position="21"/>
        <end position="46"/>
    </location>
</feature>
<feature type="transmembrane region" description="Helical" evidence="5">
    <location>
        <begin position="179"/>
        <end position="199"/>
    </location>
</feature>
<feature type="transmembrane region" description="Helical" evidence="5">
    <location>
        <begin position="392"/>
        <end position="417"/>
    </location>
</feature>
<accession>A0A6M9PU35</accession>
<keyword evidence="2 5" id="KW-0812">Transmembrane</keyword>
<feature type="domain" description="SLC26A/SulP transporter" evidence="6">
    <location>
        <begin position="22"/>
        <end position="379"/>
    </location>
</feature>
<organism evidence="7 8">
    <name type="scientific">Polynucleobacter antarcticus</name>
    <dbReference type="NCBI Taxonomy" id="1743162"/>
    <lineage>
        <taxon>Bacteria</taxon>
        <taxon>Pseudomonadati</taxon>
        <taxon>Pseudomonadota</taxon>
        <taxon>Betaproteobacteria</taxon>
        <taxon>Burkholderiales</taxon>
        <taxon>Burkholderiaceae</taxon>
        <taxon>Polynucleobacter</taxon>
    </lineage>
</organism>
<feature type="transmembrane region" description="Helical" evidence="5">
    <location>
        <begin position="52"/>
        <end position="69"/>
    </location>
</feature>
<dbReference type="InterPro" id="IPR001902">
    <property type="entry name" value="SLC26A/SulP_fam"/>
</dbReference>
<dbReference type="AlphaFoldDB" id="A0A6M9PU35"/>
<evidence type="ECO:0000313" key="8">
    <source>
        <dbReference type="Proteomes" id="UP000500806"/>
    </source>
</evidence>
<dbReference type="InterPro" id="IPR011547">
    <property type="entry name" value="SLC26A/SulP_dom"/>
</dbReference>
<dbReference type="GO" id="GO:0055085">
    <property type="term" value="P:transmembrane transport"/>
    <property type="evidence" value="ECO:0007669"/>
    <property type="project" value="InterPro"/>
</dbReference>
<comment type="subcellular location">
    <subcellularLocation>
        <location evidence="1">Membrane</location>
        <topology evidence="1">Multi-pass membrane protein</topology>
    </subcellularLocation>
</comment>
<evidence type="ECO:0000256" key="4">
    <source>
        <dbReference type="ARBA" id="ARBA00023136"/>
    </source>
</evidence>
<protein>
    <submittedName>
        <fullName evidence="7">Sodium-independent anion transporter</fullName>
    </submittedName>
</protein>